<dbReference type="InterPro" id="IPR000835">
    <property type="entry name" value="HTH_MarR-typ"/>
</dbReference>
<dbReference type="Gene3D" id="1.10.10.10">
    <property type="entry name" value="Winged helix-like DNA-binding domain superfamily/Winged helix DNA-binding domain"/>
    <property type="match status" value="1"/>
</dbReference>
<dbReference type="Pfam" id="PF01047">
    <property type="entry name" value="MarR"/>
    <property type="match status" value="1"/>
</dbReference>
<dbReference type="InterPro" id="IPR036388">
    <property type="entry name" value="WH-like_DNA-bd_sf"/>
</dbReference>
<dbReference type="GO" id="GO:0003700">
    <property type="term" value="F:DNA-binding transcription factor activity"/>
    <property type="evidence" value="ECO:0007669"/>
    <property type="project" value="InterPro"/>
</dbReference>
<dbReference type="GO" id="GO:0003677">
    <property type="term" value="F:DNA binding"/>
    <property type="evidence" value="ECO:0007669"/>
    <property type="project" value="UniProtKB-KW"/>
</dbReference>
<dbReference type="InterPro" id="IPR036390">
    <property type="entry name" value="WH_DNA-bd_sf"/>
</dbReference>
<dbReference type="SMART" id="SM00347">
    <property type="entry name" value="HTH_MARR"/>
    <property type="match status" value="1"/>
</dbReference>
<dbReference type="PANTHER" id="PTHR33164">
    <property type="entry name" value="TRANSCRIPTIONAL REGULATOR, MARR FAMILY"/>
    <property type="match status" value="1"/>
</dbReference>
<keyword evidence="2" id="KW-0238">DNA-binding</keyword>
<dbReference type="AlphaFoldDB" id="A0A562IQ51"/>
<dbReference type="PANTHER" id="PTHR33164:SF99">
    <property type="entry name" value="MARR FAMILY REGULATORY PROTEIN"/>
    <property type="match status" value="1"/>
</dbReference>
<name>A0A562IQ51_9ACTN</name>
<organism evidence="2 3">
    <name type="scientific">Modestobacter roseus</name>
    <dbReference type="NCBI Taxonomy" id="1181884"/>
    <lineage>
        <taxon>Bacteria</taxon>
        <taxon>Bacillati</taxon>
        <taxon>Actinomycetota</taxon>
        <taxon>Actinomycetes</taxon>
        <taxon>Geodermatophilales</taxon>
        <taxon>Geodermatophilaceae</taxon>
        <taxon>Modestobacter</taxon>
    </lineage>
</organism>
<dbReference type="SUPFAM" id="SSF46785">
    <property type="entry name" value="Winged helix' DNA-binding domain"/>
    <property type="match status" value="1"/>
</dbReference>
<dbReference type="Proteomes" id="UP000321490">
    <property type="component" value="Unassembled WGS sequence"/>
</dbReference>
<reference evidence="2 3" key="1">
    <citation type="submission" date="2019-07" db="EMBL/GenBank/DDBJ databases">
        <title>R&amp;d 2014.</title>
        <authorList>
            <person name="Klenk H.-P."/>
        </authorList>
    </citation>
    <scope>NUCLEOTIDE SEQUENCE [LARGE SCALE GENOMIC DNA]</scope>
    <source>
        <strain evidence="2 3">DSM 45764</strain>
    </source>
</reference>
<dbReference type="GO" id="GO:0006950">
    <property type="term" value="P:response to stress"/>
    <property type="evidence" value="ECO:0007669"/>
    <property type="project" value="TreeGrafter"/>
</dbReference>
<sequence>MDDATWLDEREERVWRAFLALGRAVDVAVEQQLTAEGLSTAEYAVLASLSEAPQGAVRARELAREIGWDSSRLAHQLRRMEKRGLLTRGQCPDDARGTMVHLTTEGRAALTRAAPGHVRTVRAHFVDLLTAEEQTSLAAVLERLRAASGDEAPGRLPG</sequence>
<dbReference type="PROSITE" id="PS50995">
    <property type="entry name" value="HTH_MARR_2"/>
    <property type="match status" value="1"/>
</dbReference>
<feature type="domain" description="HTH marR-type" evidence="1">
    <location>
        <begin position="11"/>
        <end position="146"/>
    </location>
</feature>
<keyword evidence="3" id="KW-1185">Reference proteome</keyword>
<dbReference type="InterPro" id="IPR039422">
    <property type="entry name" value="MarR/SlyA-like"/>
</dbReference>
<comment type="caution">
    <text evidence="2">The sequence shown here is derived from an EMBL/GenBank/DDBJ whole genome shotgun (WGS) entry which is preliminary data.</text>
</comment>
<dbReference type="EMBL" id="VLKF01000001">
    <property type="protein sequence ID" value="TWH73147.1"/>
    <property type="molecule type" value="Genomic_DNA"/>
</dbReference>
<dbReference type="PRINTS" id="PR00598">
    <property type="entry name" value="HTHMARR"/>
</dbReference>
<proteinExistence type="predicted"/>
<gene>
    <name evidence="2" type="ORF">JD78_01670</name>
</gene>
<evidence type="ECO:0000313" key="2">
    <source>
        <dbReference type="EMBL" id="TWH73147.1"/>
    </source>
</evidence>
<accession>A0A562IQ51</accession>
<dbReference type="RefSeq" id="WP_153361208.1">
    <property type="nucleotide sequence ID" value="NZ_JABGDC010000120.1"/>
</dbReference>
<evidence type="ECO:0000259" key="1">
    <source>
        <dbReference type="PROSITE" id="PS50995"/>
    </source>
</evidence>
<evidence type="ECO:0000313" key="3">
    <source>
        <dbReference type="Proteomes" id="UP000321490"/>
    </source>
</evidence>
<dbReference type="OrthoDB" id="3254910at2"/>
<protein>
    <submittedName>
        <fullName evidence="2">DNA-binding MarR family transcriptional regulator</fullName>
    </submittedName>
</protein>